<evidence type="ECO:0000256" key="1">
    <source>
        <dbReference type="SAM" id="Coils"/>
    </source>
</evidence>
<feature type="compositionally biased region" description="Polar residues" evidence="2">
    <location>
        <begin position="760"/>
        <end position="777"/>
    </location>
</feature>
<feature type="region of interest" description="Disordered" evidence="2">
    <location>
        <begin position="760"/>
        <end position="791"/>
    </location>
</feature>
<feature type="region of interest" description="Disordered" evidence="2">
    <location>
        <begin position="255"/>
        <end position="278"/>
    </location>
</feature>
<comment type="caution">
    <text evidence="3">The sequence shown here is derived from an EMBL/GenBank/DDBJ whole genome shotgun (WGS) entry which is preliminary data.</text>
</comment>
<sequence length="1427" mass="160236">MEVELSNVVAASDNNRAQSSNQHNDGHYDHRDHTEGQGSSFINTANLASGNTNDNNLSRGSDDSETDTPDLIRLQARQIIRKQNKLRQDSASDTRALGAMLSTVTDNHSGRSFELSAEHSQLNMLNSLNPQISTNIVSLADFFSLASADDIPGIISFENATVVNLIDLPAKKSSPSEKFVCGSQTAQLSPFTTQENTIDFPPLIMQSTSEKFPRPPADKSFSYVESERDVNIANESQRLIALPQVTVPAVALNGDEWDSKNTQPVAKNQNGHRDQAKNPRLVWTESKEPATVSKSQIKNPHRVWKSKEETFAFASKKPKNGNNGTNTQKSEQKIEKMIIAEKKDLPKAKDISIAAFEDDILGDADTETDDEERNHVDGIELERQDVPLLNRLRMWREAGSLFHRNLLDGKLPDSVGPVLSNYSDDKEVLISSEVDISAVRQDLVNSGEGEISGMITKEDLRNEKFGVSSSISSKNSSSSKTSQQKSDTFSNRLKSINLNDVKPFVPSSLHSYYTFPAVDLPDDEWGVFAEPISIPEKKLNEKSKNKTPISKESYSPAHLTSQSVRFKPESALKRDSIEVYEKFVLEDPNKYQFEKYVDQTNDEDLKNDFAIKISKLESEESEDFEVPKLKLKLAPSETPHWKKNADIFEETRKKHQNELQKKQKRIKELKQRPWSFATGNESTNTAIMPSIFPETTIAAVNVSDDEWGMCPPALNPDLFEGFKTSDKLSQRSMSSVSHSTDNSNFPERLLSKNLNKANQSKNQFTLPPNPPSANLKQPETRKKPHAKVADRDRTVIVGKFNGFMKYNDCDEGFGENDTPMKTSAVQVSKEGQIWRRGFIDKDGFAHPGGYVPASKLHSVYEQNSAPTSTQHLENLKKLATLESQNKDAQNLSGKDSKKIDVKKSSRILEPETFISYDCQFPKEQSSILNQPAKFVFEDQETPKNINFNWQASAIPFNSLYHQEELHERVKHSEAKYIQIPAVVEKQEQESKPKMLVRKPVKYRVLYQDELYEEVLEYQCHIPLYRTVLKPIGQKHQETEYVCRVPAKSNDNSAENESEYEYEFRVSARGPGSGADTLNKRVKSQVKSLDVSNSQYQQHYKSVEESCLKNDSAVSVDQIDSSILERSWEQKSNIDFHKVAKTAPDFYPSEDKNRPIVLVDTPATSLVSNFIQSTTTALKPTSERIPLWVPPHGYNYGNTLQQLAPSSNSQQGSISSYAQEPNATGPVSMKNCINAPEFSPYIYNADEFSEDDGVVDDFKIANTENINNIAPGAEKSDLFPGDKTPVISVNTEESISKSKSTKIEDNHSTFKLKVLNQIPEFIPCVTDKQDWGEYYEDDDDDNDDNDDDGYNAKQLTHYYWTERPKTQGWNQGPAMASGVVYYPPPFLSGTAPVRTASTNPGPLWKPSVGFSSPSFTTRKKGERTPTNK</sequence>
<feature type="compositionally biased region" description="Low complexity" evidence="2">
    <location>
        <begin position="468"/>
        <end position="486"/>
    </location>
</feature>
<feature type="region of interest" description="Disordered" evidence="2">
    <location>
        <begin position="467"/>
        <end position="488"/>
    </location>
</feature>
<feature type="compositionally biased region" description="Polar residues" evidence="2">
    <location>
        <begin position="36"/>
        <end position="59"/>
    </location>
</feature>
<feature type="coiled-coil region" evidence="1">
    <location>
        <begin position="645"/>
        <end position="672"/>
    </location>
</feature>
<proteinExistence type="predicted"/>
<keyword evidence="1" id="KW-0175">Coiled coil</keyword>
<reference evidence="3" key="1">
    <citation type="submission" date="2020-05" db="EMBL/GenBank/DDBJ databases">
        <title>Phylogenomic resolution of chytrid fungi.</title>
        <authorList>
            <person name="Stajich J.E."/>
            <person name="Amses K."/>
            <person name="Simmons R."/>
            <person name="Seto K."/>
            <person name="Myers J."/>
            <person name="Bonds A."/>
            <person name="Quandt C.A."/>
            <person name="Barry K."/>
            <person name="Liu P."/>
            <person name="Grigoriev I."/>
            <person name="Longcore J.E."/>
            <person name="James T.Y."/>
        </authorList>
    </citation>
    <scope>NUCLEOTIDE SEQUENCE</scope>
    <source>
        <strain evidence="3">JEL0513</strain>
    </source>
</reference>
<protein>
    <submittedName>
        <fullName evidence="3">Uncharacterized protein</fullName>
    </submittedName>
</protein>
<dbReference type="EMBL" id="JADGJH010000373">
    <property type="protein sequence ID" value="KAJ3130624.1"/>
    <property type="molecule type" value="Genomic_DNA"/>
</dbReference>
<name>A0AAD5T4F2_9FUNG</name>
<feature type="compositionally biased region" description="Polar residues" evidence="2">
    <location>
        <begin position="12"/>
        <end position="23"/>
    </location>
</feature>
<feature type="region of interest" description="Disordered" evidence="2">
    <location>
        <begin position="1388"/>
        <end position="1427"/>
    </location>
</feature>
<keyword evidence="4" id="KW-1185">Reference proteome</keyword>
<feature type="region of interest" description="Disordered" evidence="2">
    <location>
        <begin position="1"/>
        <end position="68"/>
    </location>
</feature>
<gene>
    <name evidence="3" type="ORF">HK100_007844</name>
</gene>
<evidence type="ECO:0000313" key="3">
    <source>
        <dbReference type="EMBL" id="KAJ3130624.1"/>
    </source>
</evidence>
<feature type="compositionally biased region" description="Polar residues" evidence="2">
    <location>
        <begin position="260"/>
        <end position="269"/>
    </location>
</feature>
<feature type="compositionally biased region" description="Basic and acidic residues" evidence="2">
    <location>
        <begin position="24"/>
        <end position="35"/>
    </location>
</feature>
<evidence type="ECO:0000313" key="4">
    <source>
        <dbReference type="Proteomes" id="UP001211907"/>
    </source>
</evidence>
<organism evidence="3 4">
    <name type="scientific">Physocladia obscura</name>
    <dbReference type="NCBI Taxonomy" id="109957"/>
    <lineage>
        <taxon>Eukaryota</taxon>
        <taxon>Fungi</taxon>
        <taxon>Fungi incertae sedis</taxon>
        <taxon>Chytridiomycota</taxon>
        <taxon>Chytridiomycota incertae sedis</taxon>
        <taxon>Chytridiomycetes</taxon>
        <taxon>Chytridiales</taxon>
        <taxon>Chytriomycetaceae</taxon>
        <taxon>Physocladia</taxon>
    </lineage>
</organism>
<evidence type="ECO:0000256" key="2">
    <source>
        <dbReference type="SAM" id="MobiDB-lite"/>
    </source>
</evidence>
<accession>A0AAD5T4F2</accession>
<dbReference type="Proteomes" id="UP001211907">
    <property type="component" value="Unassembled WGS sequence"/>
</dbReference>